<sequence length="94" mass="10835">MSKNISELEELIKCNLSIIENQLSSSTSQDNDFQQMLNNLINLINRTIVASKHCKKLVQEQNEEIKSFLLVNTNLVCEVEHYKIFGANIFYTVN</sequence>
<organism evidence="1 2">
    <name type="scientific">Dentiscutata heterogama</name>
    <dbReference type="NCBI Taxonomy" id="1316150"/>
    <lineage>
        <taxon>Eukaryota</taxon>
        <taxon>Fungi</taxon>
        <taxon>Fungi incertae sedis</taxon>
        <taxon>Mucoromycota</taxon>
        <taxon>Glomeromycotina</taxon>
        <taxon>Glomeromycetes</taxon>
        <taxon>Diversisporales</taxon>
        <taxon>Gigasporaceae</taxon>
        <taxon>Dentiscutata</taxon>
    </lineage>
</organism>
<evidence type="ECO:0000313" key="1">
    <source>
        <dbReference type="EMBL" id="CAG8480433.1"/>
    </source>
</evidence>
<proteinExistence type="predicted"/>
<name>A0ACA9KMH6_9GLOM</name>
<protein>
    <submittedName>
        <fullName evidence="1">2196_t:CDS:1</fullName>
    </submittedName>
</protein>
<dbReference type="EMBL" id="CAJVPU010001431">
    <property type="protein sequence ID" value="CAG8480433.1"/>
    <property type="molecule type" value="Genomic_DNA"/>
</dbReference>
<accession>A0ACA9KMH6</accession>
<dbReference type="Proteomes" id="UP000789702">
    <property type="component" value="Unassembled WGS sequence"/>
</dbReference>
<reference evidence="1" key="1">
    <citation type="submission" date="2021-06" db="EMBL/GenBank/DDBJ databases">
        <authorList>
            <person name="Kallberg Y."/>
            <person name="Tangrot J."/>
            <person name="Rosling A."/>
        </authorList>
    </citation>
    <scope>NUCLEOTIDE SEQUENCE</scope>
    <source>
        <strain evidence="1">IL203A</strain>
    </source>
</reference>
<evidence type="ECO:0000313" key="2">
    <source>
        <dbReference type="Proteomes" id="UP000789702"/>
    </source>
</evidence>
<gene>
    <name evidence="1" type="ORF">DHETER_LOCUS2103</name>
</gene>
<keyword evidence="2" id="KW-1185">Reference proteome</keyword>
<comment type="caution">
    <text evidence="1">The sequence shown here is derived from an EMBL/GenBank/DDBJ whole genome shotgun (WGS) entry which is preliminary data.</text>
</comment>